<dbReference type="OrthoDB" id="373569at2157"/>
<dbReference type="KEGG" id="halz:E5139_14820"/>
<dbReference type="EMBL" id="WOYG01000001">
    <property type="protein sequence ID" value="NLV10636.1"/>
    <property type="molecule type" value="Genomic_DNA"/>
</dbReference>
<dbReference type="AlphaFoldDB" id="A0A4D6KGC3"/>
<keyword evidence="1" id="KW-0812">Transmembrane</keyword>
<feature type="transmembrane region" description="Helical" evidence="1">
    <location>
        <begin position="40"/>
        <end position="60"/>
    </location>
</feature>
<evidence type="ECO:0000313" key="2">
    <source>
        <dbReference type="EMBL" id="NLV10636.1"/>
    </source>
</evidence>
<keyword evidence="1" id="KW-1133">Transmembrane helix</keyword>
<evidence type="ECO:0000256" key="1">
    <source>
        <dbReference type="SAM" id="Phobius"/>
    </source>
</evidence>
<reference evidence="3 4" key="2">
    <citation type="submission" date="2019-04" db="EMBL/GenBank/DDBJ databases">
        <authorList>
            <person name="Yang S."/>
            <person name="Wei W."/>
        </authorList>
    </citation>
    <scope>NUCLEOTIDE SEQUENCE [LARGE SCALE GENOMIC DNA]</scope>
    <source>
        <strain evidence="3">JP60</strain>
        <strain evidence="4">ZP60</strain>
    </source>
</reference>
<proteinExistence type="predicted"/>
<evidence type="ECO:0000313" key="3">
    <source>
        <dbReference type="EMBL" id="QCD67134.1"/>
    </source>
</evidence>
<evidence type="ECO:0000313" key="4">
    <source>
        <dbReference type="Proteomes" id="UP000297053"/>
    </source>
</evidence>
<accession>A0A4D6KGC3</accession>
<keyword evidence="1" id="KW-0472">Membrane</keyword>
<name>A0A4D6KGC3_9EURY</name>
<gene>
    <name evidence="3" type="ORF">E5139_14820</name>
    <name evidence="2" type="ORF">GOC74_11935</name>
</gene>
<dbReference type="OMA" id="YAILHAQ"/>
<organism evidence="3 4">
    <name type="scientific">Halomicrobium mukohataei</name>
    <dbReference type="NCBI Taxonomy" id="57705"/>
    <lineage>
        <taxon>Archaea</taxon>
        <taxon>Methanobacteriati</taxon>
        <taxon>Methanobacteriota</taxon>
        <taxon>Stenosarchaea group</taxon>
        <taxon>Halobacteria</taxon>
        <taxon>Halobacteriales</taxon>
        <taxon>Haloarculaceae</taxon>
        <taxon>Halomicrobium</taxon>
    </lineage>
</organism>
<sequence>MSVGLGLLFSIVAVVASVATGVFGYSYALEHARAVQVNGGIAFGVAMLAAGLAIVAIHAFDD</sequence>
<reference evidence="2" key="3">
    <citation type="submission" date="2019-12" db="EMBL/GenBank/DDBJ databases">
        <title>Whole-genome sequence of Halomicrobium mukohataei pws1.</title>
        <authorList>
            <person name="Verma D.K."/>
            <person name="Gopal K."/>
            <person name="Prasad E.S."/>
        </authorList>
    </citation>
    <scope>NUCLEOTIDE SEQUENCE</scope>
    <source>
        <strain evidence="2">Pws1</strain>
    </source>
</reference>
<dbReference type="EMBL" id="CP039375">
    <property type="protein sequence ID" value="QCD67134.1"/>
    <property type="molecule type" value="Genomic_DNA"/>
</dbReference>
<dbReference type="Proteomes" id="UP000608662">
    <property type="component" value="Unassembled WGS sequence"/>
</dbReference>
<dbReference type="Proteomes" id="UP000297053">
    <property type="component" value="Chromosome"/>
</dbReference>
<protein>
    <submittedName>
        <fullName evidence="3">Uncharacterized protein</fullName>
    </submittedName>
</protein>
<reference evidence="3 4" key="1">
    <citation type="submission" date="2019-04" db="EMBL/GenBank/DDBJ databases">
        <title>Complete genome sequence of Arthrobacter sp. ZXY-2 associated with effective atrazine degradation and salt adaptation.</title>
        <authorList>
            <person name="Zhao X."/>
        </authorList>
    </citation>
    <scope>NUCLEOTIDE SEQUENCE [LARGE SCALE GENOMIC DNA]</scope>
    <source>
        <strain evidence="3">JP60</strain>
        <strain evidence="4">ZP60</strain>
    </source>
</reference>